<sequence length="42" mass="5016">NILLELDKSKDILENVKNMQMQAYSEVIYKSKFINYTTSHHQ</sequence>
<feature type="non-terminal residue" evidence="1">
    <location>
        <position position="42"/>
    </location>
</feature>
<proteinExistence type="predicted"/>
<dbReference type="EMBL" id="CAJVQA010060541">
    <property type="protein sequence ID" value="CAG8828404.1"/>
    <property type="molecule type" value="Genomic_DNA"/>
</dbReference>
<accession>A0A9N9PLF9</accession>
<evidence type="ECO:0000313" key="2">
    <source>
        <dbReference type="Proteomes" id="UP000789759"/>
    </source>
</evidence>
<name>A0A9N9PLF9_9GLOM</name>
<gene>
    <name evidence="1" type="ORF">CPELLU_LOCUS20393</name>
</gene>
<evidence type="ECO:0000313" key="1">
    <source>
        <dbReference type="EMBL" id="CAG8828404.1"/>
    </source>
</evidence>
<keyword evidence="2" id="KW-1185">Reference proteome</keyword>
<reference evidence="1" key="1">
    <citation type="submission" date="2021-06" db="EMBL/GenBank/DDBJ databases">
        <authorList>
            <person name="Kallberg Y."/>
            <person name="Tangrot J."/>
            <person name="Rosling A."/>
        </authorList>
    </citation>
    <scope>NUCLEOTIDE SEQUENCE</scope>
    <source>
        <strain evidence="1">FL966</strain>
    </source>
</reference>
<comment type="caution">
    <text evidence="1">The sequence shown here is derived from an EMBL/GenBank/DDBJ whole genome shotgun (WGS) entry which is preliminary data.</text>
</comment>
<protein>
    <submittedName>
        <fullName evidence="1">22632_t:CDS:1</fullName>
    </submittedName>
</protein>
<organism evidence="1 2">
    <name type="scientific">Cetraspora pellucida</name>
    <dbReference type="NCBI Taxonomy" id="1433469"/>
    <lineage>
        <taxon>Eukaryota</taxon>
        <taxon>Fungi</taxon>
        <taxon>Fungi incertae sedis</taxon>
        <taxon>Mucoromycota</taxon>
        <taxon>Glomeromycotina</taxon>
        <taxon>Glomeromycetes</taxon>
        <taxon>Diversisporales</taxon>
        <taxon>Gigasporaceae</taxon>
        <taxon>Cetraspora</taxon>
    </lineage>
</organism>
<dbReference type="AlphaFoldDB" id="A0A9N9PLF9"/>
<feature type="non-terminal residue" evidence="1">
    <location>
        <position position="1"/>
    </location>
</feature>
<dbReference type="OrthoDB" id="10490942at2759"/>
<dbReference type="Proteomes" id="UP000789759">
    <property type="component" value="Unassembled WGS sequence"/>
</dbReference>